<evidence type="ECO:0000313" key="2">
    <source>
        <dbReference type="Proteomes" id="UP001596023"/>
    </source>
</evidence>
<dbReference type="Proteomes" id="UP001596023">
    <property type="component" value="Unassembled WGS sequence"/>
</dbReference>
<gene>
    <name evidence="1" type="ORF">ACFO6W_18685</name>
</gene>
<proteinExistence type="predicted"/>
<evidence type="ECO:0000313" key="1">
    <source>
        <dbReference type="EMBL" id="MFC4675718.1"/>
    </source>
</evidence>
<reference evidence="2" key="1">
    <citation type="journal article" date="2019" name="Int. J. Syst. Evol. Microbiol.">
        <title>The Global Catalogue of Microorganisms (GCM) 10K type strain sequencing project: providing services to taxonomists for standard genome sequencing and annotation.</title>
        <authorList>
            <consortium name="The Broad Institute Genomics Platform"/>
            <consortium name="The Broad Institute Genome Sequencing Center for Infectious Disease"/>
            <person name="Wu L."/>
            <person name="Ma J."/>
        </authorList>
    </citation>
    <scope>NUCLEOTIDE SEQUENCE [LARGE SCALE GENOMIC DNA]</scope>
    <source>
        <strain evidence="2">CCUG 66188</strain>
    </source>
</reference>
<protein>
    <submittedName>
        <fullName evidence="1">Uncharacterized protein</fullName>
    </submittedName>
</protein>
<dbReference type="EMBL" id="JBHSGN010000115">
    <property type="protein sequence ID" value="MFC4675718.1"/>
    <property type="molecule type" value="Genomic_DNA"/>
</dbReference>
<keyword evidence="2" id="KW-1185">Reference proteome</keyword>
<accession>A0ABV9L086</accession>
<comment type="caution">
    <text evidence="1">The sequence shown here is derived from an EMBL/GenBank/DDBJ whole genome shotgun (WGS) entry which is preliminary data.</text>
</comment>
<sequence length="131" mass="15457">METKKYKRGRTTFDVQEIATAELSEFLSKNENYFPVHIDWKNQLALVSDQREKIEKEKNKFGFKCRSCSKGEKITWVYLLECDYDKYEAGGALVQDCFPYLNNEQRETVKTGMCPDCQRKFFASNYEEDNS</sequence>
<organism evidence="1 2">
    <name type="scientific">Dysgonomonas termitidis</name>
    <dbReference type="NCBI Taxonomy" id="1516126"/>
    <lineage>
        <taxon>Bacteria</taxon>
        <taxon>Pseudomonadati</taxon>
        <taxon>Bacteroidota</taxon>
        <taxon>Bacteroidia</taxon>
        <taxon>Bacteroidales</taxon>
        <taxon>Dysgonomonadaceae</taxon>
        <taxon>Dysgonomonas</taxon>
    </lineage>
</organism>
<name>A0ABV9L086_9BACT</name>
<dbReference type="RefSeq" id="WP_379999206.1">
    <property type="nucleotide sequence ID" value="NZ_JBHSGN010000115.1"/>
</dbReference>